<dbReference type="AlphaFoldDB" id="A0A4Y9VRX0"/>
<sequence length="195" mass="21888">MKNFIKENLVLVVGLTFPLLLILIFFASTVVPKLMSTPPQYEVLFTTRSYDYQNTTDYRLDFAVKNQKLTVKVKKHDSKDVNYDLKRLMAYDAKTDTVREIAVDMSQVLASATDGVAVLHETENMLIDTAIVSPDGYTLDGPSYGGGGLMGGLFGGGNRDSGFRLKKGNIGYKIPHTQQHYYYNQVQFIGWVIKK</sequence>
<protein>
    <submittedName>
        <fullName evidence="1">Uncharacterized protein</fullName>
    </submittedName>
</protein>
<evidence type="ECO:0000313" key="2">
    <source>
        <dbReference type="Proteomes" id="UP000297706"/>
    </source>
</evidence>
<dbReference type="Proteomes" id="UP000297706">
    <property type="component" value="Unassembled WGS sequence"/>
</dbReference>
<dbReference type="RefSeq" id="WP_135277601.1">
    <property type="nucleotide sequence ID" value="NZ_PQVH01000008.1"/>
</dbReference>
<reference evidence="1 2" key="1">
    <citation type="submission" date="2018-02" db="EMBL/GenBank/DDBJ databases">
        <title>A novel lanthanide dependent methylotroph, Methylotenera sp. La3113.</title>
        <authorList>
            <person name="Lv H."/>
            <person name="Tani A."/>
        </authorList>
    </citation>
    <scope>NUCLEOTIDE SEQUENCE [LARGE SCALE GENOMIC DNA]</scope>
    <source>
        <strain evidence="1 2">La3113</strain>
    </source>
</reference>
<keyword evidence="2" id="KW-1185">Reference proteome</keyword>
<dbReference type="OrthoDB" id="7061677at2"/>
<dbReference type="EMBL" id="PQVH01000008">
    <property type="protein sequence ID" value="TFW71847.1"/>
    <property type="molecule type" value="Genomic_DNA"/>
</dbReference>
<evidence type="ECO:0000313" key="1">
    <source>
        <dbReference type="EMBL" id="TFW71847.1"/>
    </source>
</evidence>
<name>A0A4Y9VRX0_9PROT</name>
<gene>
    <name evidence="1" type="ORF">C3Y98_07135</name>
</gene>
<accession>A0A4Y9VRX0</accession>
<proteinExistence type="predicted"/>
<organism evidence="1 2">
    <name type="scientific">Methylotenera oryzisoli</name>
    <dbReference type="NCBI Taxonomy" id="2080758"/>
    <lineage>
        <taxon>Bacteria</taxon>
        <taxon>Pseudomonadati</taxon>
        <taxon>Pseudomonadota</taxon>
        <taxon>Betaproteobacteria</taxon>
        <taxon>Nitrosomonadales</taxon>
        <taxon>Methylophilaceae</taxon>
        <taxon>Methylotenera</taxon>
    </lineage>
</organism>
<comment type="caution">
    <text evidence="1">The sequence shown here is derived from an EMBL/GenBank/DDBJ whole genome shotgun (WGS) entry which is preliminary data.</text>
</comment>